<gene>
    <name evidence="3" type="ORF">HC138_07950</name>
</gene>
<protein>
    <submittedName>
        <fullName evidence="3">Uncharacterized protein</fullName>
    </submittedName>
</protein>
<accession>A0AAP7CD72</accession>
<proteinExistence type="predicted"/>
<sequence>MGAHPASAQIPGGLSPDAVANMIPSEITVPAGQTTTVDVGVPVDVNYSAGGWVVTSNGTSVSVTAPAEEGATAAVPASAGGYTATVNLVAVGGGQATDADEIAGGGAGENTEHHGGGGHAEDNGGGGANGGGANGGGDANGEASNGGSGAGAGSGSGAVNRPERKPAEKADTADAKRLDFEGEIHGNEIVVKVPLSKARDLMKYANYDLSNAKLRYLDVNGNIIEGVKRDVNVAGRTLTLTYPEGETPDNPFIMEVVENGAATFVAVITSTNAPVEQAAETDEENPYAGADNKGQGDSVDSGSSVGDLVPLIIGGGALIAALALLIIFLRKRSRGQV</sequence>
<feature type="region of interest" description="Disordered" evidence="1">
    <location>
        <begin position="100"/>
        <end position="173"/>
    </location>
</feature>
<comment type="caution">
    <text evidence="3">The sequence shown here is derived from an EMBL/GenBank/DDBJ whole genome shotgun (WGS) entry which is preliminary data.</text>
</comment>
<feature type="compositionally biased region" description="Basic and acidic residues" evidence="1">
    <location>
        <begin position="161"/>
        <end position="173"/>
    </location>
</feature>
<feature type="compositionally biased region" description="Gly residues" evidence="1">
    <location>
        <begin position="123"/>
        <end position="156"/>
    </location>
</feature>
<evidence type="ECO:0000256" key="2">
    <source>
        <dbReference type="SAM" id="Phobius"/>
    </source>
</evidence>
<evidence type="ECO:0000313" key="3">
    <source>
        <dbReference type="EMBL" id="NJJ04278.1"/>
    </source>
</evidence>
<dbReference type="EMBL" id="JAAUVV010000014">
    <property type="protein sequence ID" value="NJJ04278.1"/>
    <property type="molecule type" value="Genomic_DNA"/>
</dbReference>
<reference evidence="3 4" key="1">
    <citation type="submission" date="2020-03" db="EMBL/GenBank/DDBJ databases">
        <title>Draft genome sequences of bacterial isolates from the female urobiome.</title>
        <authorList>
            <person name="Miller-Ensminger T."/>
            <person name="Wolfe A.J."/>
            <person name="Putonti C."/>
        </authorList>
    </citation>
    <scope>NUCLEOTIDE SEQUENCE [LARGE SCALE GENOMIC DNA]</scope>
    <source>
        <strain evidence="3 4">UMB8490</strain>
    </source>
</reference>
<name>A0AAP7CD72_9CORY</name>
<evidence type="ECO:0000256" key="1">
    <source>
        <dbReference type="SAM" id="MobiDB-lite"/>
    </source>
</evidence>
<feature type="compositionally biased region" description="Basic and acidic residues" evidence="1">
    <location>
        <begin position="110"/>
        <end position="122"/>
    </location>
</feature>
<keyword evidence="2" id="KW-1133">Transmembrane helix</keyword>
<keyword evidence="2" id="KW-0812">Transmembrane</keyword>
<keyword evidence="2" id="KW-0472">Membrane</keyword>
<dbReference type="Proteomes" id="UP000591626">
    <property type="component" value="Unassembled WGS sequence"/>
</dbReference>
<dbReference type="AlphaFoldDB" id="A0AAP7CD72"/>
<feature type="region of interest" description="Disordered" evidence="1">
    <location>
        <begin position="276"/>
        <end position="301"/>
    </location>
</feature>
<organism evidence="3 4">
    <name type="scientific">Corynebacterium coyleae</name>
    <dbReference type="NCBI Taxonomy" id="53374"/>
    <lineage>
        <taxon>Bacteria</taxon>
        <taxon>Bacillati</taxon>
        <taxon>Actinomycetota</taxon>
        <taxon>Actinomycetes</taxon>
        <taxon>Mycobacteriales</taxon>
        <taxon>Corynebacteriaceae</taxon>
        <taxon>Corynebacterium</taxon>
    </lineage>
</organism>
<evidence type="ECO:0000313" key="4">
    <source>
        <dbReference type="Proteomes" id="UP000591626"/>
    </source>
</evidence>
<feature type="transmembrane region" description="Helical" evidence="2">
    <location>
        <begin position="308"/>
        <end position="329"/>
    </location>
</feature>